<dbReference type="AlphaFoldDB" id="A0A3B7MDL1"/>
<protein>
    <recommendedName>
        <fullName evidence="7">Photosystem II reaction center protein Psb30</fullName>
    </recommendedName>
    <alternativeName>
        <fullName evidence="7">Photosystem II reaction center protein Ycf12</fullName>
    </alternativeName>
</protein>
<keyword evidence="2 7" id="KW-0602">Photosynthesis</keyword>
<evidence type="ECO:0000256" key="7">
    <source>
        <dbReference type="HAMAP-Rule" id="MF_01329"/>
    </source>
</evidence>
<keyword evidence="4 7" id="KW-1133">Transmembrane helix</keyword>
<evidence type="ECO:0000256" key="5">
    <source>
        <dbReference type="ARBA" id="ARBA00023136"/>
    </source>
</evidence>
<reference evidence="9" key="1">
    <citation type="submission" date="2018-09" db="EMBL/GenBank/DDBJ databases">
        <title>Complete genome sequence of thermophilic cyanobacteria strain Thermosynechococcus elongatus PKUAC-SCTE542.</title>
        <authorList>
            <person name="Liang Y."/>
            <person name="Tang J."/>
            <person name="Daroch M."/>
        </authorList>
    </citation>
    <scope>NUCLEOTIDE SEQUENCE [LARGE SCALE GENOMIC DNA]</scope>
    <source>
        <strain evidence="9">E542</strain>
    </source>
</reference>
<accession>A0A3B7MDL1</accession>
<dbReference type="HAMAP" id="MF_01329">
    <property type="entry name" value="PSII_Psb30_Ycf12"/>
    <property type="match status" value="1"/>
</dbReference>
<evidence type="ECO:0000313" key="9">
    <source>
        <dbReference type="Proteomes" id="UP000261812"/>
    </source>
</evidence>
<keyword evidence="7" id="KW-0793">Thylakoid</keyword>
<dbReference type="Proteomes" id="UP000261812">
    <property type="component" value="Chromosome"/>
</dbReference>
<comment type="similarity">
    <text evidence="7">Belongs to the Psb30/Ycf12 family.</text>
</comment>
<comment type="subcellular location">
    <subcellularLocation>
        <location evidence="7">Cellular thylakoid membrane</location>
        <topology evidence="7">Single-pass membrane protein</topology>
    </subcellularLocation>
    <subcellularLocation>
        <location evidence="1">Membrane</location>
        <topology evidence="1">Single-pass membrane protein</topology>
    </subcellularLocation>
</comment>
<comment type="function">
    <text evidence="7">A core subunit of photosystem II (PSII), probably helps stabilize the reaction center.</text>
</comment>
<dbReference type="GO" id="GO:0015979">
    <property type="term" value="P:photosynthesis"/>
    <property type="evidence" value="ECO:0007669"/>
    <property type="project" value="UniProtKB-KW"/>
</dbReference>
<gene>
    <name evidence="7" type="primary">psb30</name>
    <name evidence="7" type="synonym">ycf12</name>
    <name evidence="8" type="ORF">D3A95_02135</name>
</gene>
<dbReference type="KEGG" id="tsq:D3A95_02135"/>
<keyword evidence="9" id="KW-1185">Reference proteome</keyword>
<dbReference type="EMBL" id="CP032152">
    <property type="protein sequence ID" value="AXY67384.1"/>
    <property type="molecule type" value="Genomic_DNA"/>
</dbReference>
<dbReference type="RefSeq" id="WP_181495950.1">
    <property type="nucleotide sequence ID" value="NZ_CP032152.1"/>
</dbReference>
<feature type="transmembrane region" description="Helical" evidence="7">
    <location>
        <begin position="18"/>
        <end position="41"/>
    </location>
</feature>
<organism evidence="8 9">
    <name type="scientific">Thermosynechococcus sichuanensis E542</name>
    <dbReference type="NCBI Taxonomy" id="2016101"/>
    <lineage>
        <taxon>Bacteria</taxon>
        <taxon>Bacillati</taxon>
        <taxon>Cyanobacteriota</taxon>
        <taxon>Cyanophyceae</taxon>
        <taxon>Acaryochloridales</taxon>
        <taxon>Thermosynechococcaceae</taxon>
        <taxon>Thermosynechococcus</taxon>
        <taxon>Thermosynechococcus sichuanensis</taxon>
    </lineage>
</organism>
<proteinExistence type="inferred from homology"/>
<keyword evidence="3 7" id="KW-0812">Transmembrane</keyword>
<evidence type="ECO:0000313" key="8">
    <source>
        <dbReference type="EMBL" id="AXY67384.1"/>
    </source>
</evidence>
<dbReference type="GO" id="GO:0009523">
    <property type="term" value="C:photosystem II"/>
    <property type="evidence" value="ECO:0007669"/>
    <property type="project" value="UniProtKB-KW"/>
</dbReference>
<dbReference type="GO" id="GO:0031676">
    <property type="term" value="C:plasma membrane-derived thylakoid membrane"/>
    <property type="evidence" value="ECO:0007669"/>
    <property type="project" value="UniProtKB-SubCell"/>
</dbReference>
<evidence type="ECO:0000256" key="6">
    <source>
        <dbReference type="ARBA" id="ARBA00023276"/>
    </source>
</evidence>
<dbReference type="InterPro" id="IPR010284">
    <property type="entry name" value="PSII_Ycf12_core-subunit"/>
</dbReference>
<dbReference type="Pfam" id="PF05969">
    <property type="entry name" value="PSII_Ycf12"/>
    <property type="match status" value="1"/>
</dbReference>
<keyword evidence="5 7" id="KW-0472">Membrane</keyword>
<comment type="subunit">
    <text evidence="7">PSII is composed of 1 copy each of membrane proteins PsbA, PsbB, PsbC, PsbD, PsbE, PsbF, PsbH, PsbI, PsbJ, PsbK, PsbL, PsbM, PsbT, PsbX, PsbY, PsbZ, Psb30/Ycf12, peripheral proteins PsbO, CyanoQ (PsbQ), PsbU, PsbV and a large number of cofactors. It forms dimeric complexes.</text>
</comment>
<evidence type="ECO:0000256" key="2">
    <source>
        <dbReference type="ARBA" id="ARBA00022531"/>
    </source>
</evidence>
<evidence type="ECO:0000256" key="1">
    <source>
        <dbReference type="ARBA" id="ARBA00004167"/>
    </source>
</evidence>
<dbReference type="NCBIfam" id="NF010239">
    <property type="entry name" value="PRK13686.1"/>
    <property type="match status" value="1"/>
</dbReference>
<keyword evidence="6 7" id="KW-0604">Photosystem II</keyword>
<sequence>MGIFNGIIDFLSNINFEVIAQLTMIAMIGIAGPMIIFLLAVRRGNL</sequence>
<name>A0A3B7MDL1_9CYAN</name>
<evidence type="ECO:0000256" key="4">
    <source>
        <dbReference type="ARBA" id="ARBA00022989"/>
    </source>
</evidence>
<evidence type="ECO:0000256" key="3">
    <source>
        <dbReference type="ARBA" id="ARBA00022692"/>
    </source>
</evidence>